<reference evidence="3 4" key="1">
    <citation type="submission" date="2019-03" db="EMBL/GenBank/DDBJ databases">
        <title>Bradyrhizobium diversity isolated from nodules of Chamaecrista fasciculata.</title>
        <authorList>
            <person name="Klepa M.S."/>
            <person name="Urquiaga M.O."/>
            <person name="Hungria M."/>
            <person name="Delamuta J.R."/>
        </authorList>
    </citation>
    <scope>NUCLEOTIDE SEQUENCE [LARGE SCALE GENOMIC DNA]</scope>
    <source>
        <strain evidence="3 4">CNPSo 3448</strain>
    </source>
</reference>
<dbReference type="NCBIfam" id="TIGR00277">
    <property type="entry name" value="HDIG"/>
    <property type="match status" value="1"/>
</dbReference>
<dbReference type="PROSITE" id="PS51831">
    <property type="entry name" value="HD"/>
    <property type="match status" value="1"/>
</dbReference>
<dbReference type="OrthoDB" id="9802066at2"/>
<accession>A0A4Y9M473</accession>
<dbReference type="RefSeq" id="WP_135173508.1">
    <property type="nucleotide sequence ID" value="NZ_SPQT01000002.1"/>
</dbReference>
<dbReference type="PANTHER" id="PTHR43155">
    <property type="entry name" value="CYCLIC DI-GMP PHOSPHODIESTERASE PA4108-RELATED"/>
    <property type="match status" value="1"/>
</dbReference>
<keyword evidence="4" id="KW-1185">Reference proteome</keyword>
<evidence type="ECO:0000259" key="1">
    <source>
        <dbReference type="PROSITE" id="PS51831"/>
    </source>
</evidence>
<organism evidence="3 4">
    <name type="scientific">Bradyrhizobium niftali</name>
    <dbReference type="NCBI Taxonomy" id="2560055"/>
    <lineage>
        <taxon>Bacteria</taxon>
        <taxon>Pseudomonadati</taxon>
        <taxon>Pseudomonadota</taxon>
        <taxon>Alphaproteobacteria</taxon>
        <taxon>Hyphomicrobiales</taxon>
        <taxon>Nitrobacteraceae</taxon>
        <taxon>Bradyrhizobium</taxon>
    </lineage>
</organism>
<proteinExistence type="predicted"/>
<dbReference type="SMART" id="SM00471">
    <property type="entry name" value="HDc"/>
    <property type="match status" value="1"/>
</dbReference>
<evidence type="ECO:0000259" key="2">
    <source>
        <dbReference type="PROSITE" id="PS51832"/>
    </source>
</evidence>
<name>A0A4Y9M473_9BRAD</name>
<dbReference type="InterPro" id="IPR003607">
    <property type="entry name" value="HD/PDEase_dom"/>
</dbReference>
<dbReference type="PANTHER" id="PTHR43155:SF2">
    <property type="entry name" value="CYCLIC DI-GMP PHOSPHODIESTERASE PA4108"/>
    <property type="match status" value="1"/>
</dbReference>
<evidence type="ECO:0000313" key="3">
    <source>
        <dbReference type="EMBL" id="TFV49905.1"/>
    </source>
</evidence>
<dbReference type="InterPro" id="IPR006674">
    <property type="entry name" value="HD_domain"/>
</dbReference>
<dbReference type="InterPro" id="IPR006675">
    <property type="entry name" value="HDIG_dom"/>
</dbReference>
<feature type="domain" description="HD-GYP" evidence="2">
    <location>
        <begin position="188"/>
        <end position="374"/>
    </location>
</feature>
<dbReference type="AlphaFoldDB" id="A0A4Y9M473"/>
<comment type="caution">
    <text evidence="3">The sequence shown here is derived from an EMBL/GenBank/DDBJ whole genome shotgun (WGS) entry which is preliminary data.</text>
</comment>
<dbReference type="CDD" id="cd00077">
    <property type="entry name" value="HDc"/>
    <property type="match status" value="1"/>
</dbReference>
<dbReference type="Pfam" id="PF13487">
    <property type="entry name" value="HD_5"/>
    <property type="match status" value="1"/>
</dbReference>
<dbReference type="EMBL" id="SPQT01000002">
    <property type="protein sequence ID" value="TFV49905.1"/>
    <property type="molecule type" value="Genomic_DNA"/>
</dbReference>
<dbReference type="PROSITE" id="PS51832">
    <property type="entry name" value="HD_GYP"/>
    <property type="match status" value="1"/>
</dbReference>
<dbReference type="SUPFAM" id="SSF109604">
    <property type="entry name" value="HD-domain/PDEase-like"/>
    <property type="match status" value="1"/>
</dbReference>
<dbReference type="Gene3D" id="1.10.3210.10">
    <property type="entry name" value="Hypothetical protein af1432"/>
    <property type="match status" value="1"/>
</dbReference>
<dbReference type="Proteomes" id="UP000297966">
    <property type="component" value="Unassembled WGS sequence"/>
</dbReference>
<feature type="domain" description="HD" evidence="1">
    <location>
        <begin position="210"/>
        <end position="333"/>
    </location>
</feature>
<protein>
    <submittedName>
        <fullName evidence="3">HD domain-containing protein</fullName>
    </submittedName>
</protein>
<evidence type="ECO:0000313" key="4">
    <source>
        <dbReference type="Proteomes" id="UP000297966"/>
    </source>
</evidence>
<gene>
    <name evidence="3" type="ORF">E4K65_07010</name>
</gene>
<dbReference type="InterPro" id="IPR037522">
    <property type="entry name" value="HD_GYP_dom"/>
</dbReference>
<dbReference type="GO" id="GO:0008081">
    <property type="term" value="F:phosphoric diester hydrolase activity"/>
    <property type="evidence" value="ECO:0007669"/>
    <property type="project" value="UniProtKB-ARBA"/>
</dbReference>
<sequence>MQSTRTISSPVKGDGGIRKAEAARPFVHVLADSSDKLAGVCSILERQFTVAGERLDAEAKLSQVPFAYVIRAELRDVCNIAAIKKRAAKLAKATKRVFLVEHSAHVSISQAYALGATLVLPGTINKINLLTALADPAELASAALSSDTPQPDNAVEAAATAIASMFTAVALGEPLDVVGTKEAGRKIADRISEHGLSEWLTTVRRHHEGTYQHCLLVTGVAIDFGLSLGVGRADLERLYSAAMFHDIGKAQIPLAILDKPGRLDAEERAMIETHPAAGYEFLKSHEKISPEILDAVRHHHEYLDGSGYPDALCSESINDVVRILTISDIFAALIEHRHYKPTMPRTEAYNILCGMTGKLEKALVTSFKQVALTR</sequence>